<protein>
    <submittedName>
        <fullName evidence="3">Uncharacterized protein</fullName>
    </submittedName>
</protein>
<dbReference type="Proteomes" id="UP000681967">
    <property type="component" value="Unassembled WGS sequence"/>
</dbReference>
<evidence type="ECO:0000313" key="2">
    <source>
        <dbReference type="EMBL" id="CAF4473585.1"/>
    </source>
</evidence>
<feature type="repeat" description="WD" evidence="1">
    <location>
        <begin position="41"/>
        <end position="71"/>
    </location>
</feature>
<feature type="non-terminal residue" evidence="3">
    <location>
        <position position="80"/>
    </location>
</feature>
<comment type="caution">
    <text evidence="3">The sequence shown here is derived from an EMBL/GenBank/DDBJ whole genome shotgun (WGS) entry which is preliminary data.</text>
</comment>
<dbReference type="Pfam" id="PF00400">
    <property type="entry name" value="WD40"/>
    <property type="match status" value="1"/>
</dbReference>
<reference evidence="3" key="1">
    <citation type="submission" date="2021-02" db="EMBL/GenBank/DDBJ databases">
        <authorList>
            <person name="Nowell W R."/>
        </authorList>
    </citation>
    <scope>NUCLEOTIDE SEQUENCE</scope>
</reference>
<dbReference type="InterPro" id="IPR036322">
    <property type="entry name" value="WD40_repeat_dom_sf"/>
</dbReference>
<dbReference type="PROSITE" id="PS50294">
    <property type="entry name" value="WD_REPEATS_REGION"/>
    <property type="match status" value="1"/>
</dbReference>
<dbReference type="InterPro" id="IPR040067">
    <property type="entry name" value="WDR47"/>
</dbReference>
<dbReference type="InterPro" id="IPR015943">
    <property type="entry name" value="WD40/YVTN_repeat-like_dom_sf"/>
</dbReference>
<dbReference type="AlphaFoldDB" id="A0A8S3CIR7"/>
<dbReference type="InterPro" id="IPR001680">
    <property type="entry name" value="WD40_rpt"/>
</dbReference>
<dbReference type="PANTHER" id="PTHR19863:SF5">
    <property type="entry name" value="WD REPEAT-CONTAINING PROTEIN 47"/>
    <property type="match status" value="1"/>
</dbReference>
<dbReference type="EMBL" id="CAJOBH010071363">
    <property type="protein sequence ID" value="CAF4473585.1"/>
    <property type="molecule type" value="Genomic_DNA"/>
</dbReference>
<sequence length="80" mass="8879">SGKYFAVGSNSKTLRICGYPDTKNIRADSVTQPAKVFYKKGKHHLGSIYCVAWSPSGRIIATGSNDKIIKLVRVDMDRFD</sequence>
<organism evidence="3 4">
    <name type="scientific">Rotaria magnacalcarata</name>
    <dbReference type="NCBI Taxonomy" id="392030"/>
    <lineage>
        <taxon>Eukaryota</taxon>
        <taxon>Metazoa</taxon>
        <taxon>Spiralia</taxon>
        <taxon>Gnathifera</taxon>
        <taxon>Rotifera</taxon>
        <taxon>Eurotatoria</taxon>
        <taxon>Bdelloidea</taxon>
        <taxon>Philodinida</taxon>
        <taxon>Philodinidae</taxon>
        <taxon>Rotaria</taxon>
    </lineage>
</organism>
<dbReference type="SMART" id="SM00320">
    <property type="entry name" value="WD40"/>
    <property type="match status" value="1"/>
</dbReference>
<dbReference type="Gene3D" id="2.130.10.10">
    <property type="entry name" value="YVTN repeat-like/Quinoprotein amine dehydrogenase"/>
    <property type="match status" value="1"/>
</dbReference>
<evidence type="ECO:0000313" key="3">
    <source>
        <dbReference type="EMBL" id="CAF4914251.1"/>
    </source>
</evidence>
<keyword evidence="1" id="KW-0853">WD repeat</keyword>
<evidence type="ECO:0000313" key="4">
    <source>
        <dbReference type="Proteomes" id="UP000681720"/>
    </source>
</evidence>
<dbReference type="PANTHER" id="PTHR19863">
    <property type="entry name" value="NEMITIN (NEURONAL ENRICHED MAP INTERACTING PROTEIN) HOMOLOG"/>
    <property type="match status" value="1"/>
</dbReference>
<dbReference type="PROSITE" id="PS50082">
    <property type="entry name" value="WD_REPEATS_2"/>
    <property type="match status" value="1"/>
</dbReference>
<dbReference type="SUPFAM" id="SSF50978">
    <property type="entry name" value="WD40 repeat-like"/>
    <property type="match status" value="1"/>
</dbReference>
<gene>
    <name evidence="2" type="ORF">BYL167_LOCUS34782</name>
    <name evidence="3" type="ORF">GIL414_LOCUS52478</name>
</gene>
<proteinExistence type="predicted"/>
<evidence type="ECO:0000256" key="1">
    <source>
        <dbReference type="PROSITE-ProRule" id="PRU00221"/>
    </source>
</evidence>
<feature type="non-terminal residue" evidence="3">
    <location>
        <position position="1"/>
    </location>
</feature>
<name>A0A8S3CIR7_9BILA</name>
<dbReference type="Proteomes" id="UP000681720">
    <property type="component" value="Unassembled WGS sequence"/>
</dbReference>
<accession>A0A8S3CIR7</accession>
<dbReference type="EMBL" id="CAJOBJ010179927">
    <property type="protein sequence ID" value="CAF4914251.1"/>
    <property type="molecule type" value="Genomic_DNA"/>
</dbReference>